<organism evidence="2 3">
    <name type="scientific">Portunus trituberculatus</name>
    <name type="common">Swimming crab</name>
    <name type="synonym">Neptunus trituberculatus</name>
    <dbReference type="NCBI Taxonomy" id="210409"/>
    <lineage>
        <taxon>Eukaryota</taxon>
        <taxon>Metazoa</taxon>
        <taxon>Ecdysozoa</taxon>
        <taxon>Arthropoda</taxon>
        <taxon>Crustacea</taxon>
        <taxon>Multicrustacea</taxon>
        <taxon>Malacostraca</taxon>
        <taxon>Eumalacostraca</taxon>
        <taxon>Eucarida</taxon>
        <taxon>Decapoda</taxon>
        <taxon>Pleocyemata</taxon>
        <taxon>Brachyura</taxon>
        <taxon>Eubrachyura</taxon>
        <taxon>Portunoidea</taxon>
        <taxon>Portunidae</taxon>
        <taxon>Portuninae</taxon>
        <taxon>Portunus</taxon>
    </lineage>
</organism>
<comment type="caution">
    <text evidence="2">The sequence shown here is derived from an EMBL/GenBank/DDBJ whole genome shotgun (WGS) entry which is preliminary data.</text>
</comment>
<accession>A0A5B7CLM9</accession>
<evidence type="ECO:0008006" key="4">
    <source>
        <dbReference type="Google" id="ProtNLM"/>
    </source>
</evidence>
<gene>
    <name evidence="2" type="ORF">E2C01_002218</name>
</gene>
<evidence type="ECO:0000256" key="1">
    <source>
        <dbReference type="SAM" id="SignalP"/>
    </source>
</evidence>
<proteinExistence type="predicted"/>
<dbReference type="Proteomes" id="UP000324222">
    <property type="component" value="Unassembled WGS sequence"/>
</dbReference>
<keyword evidence="1" id="KW-0732">Signal</keyword>
<evidence type="ECO:0000313" key="2">
    <source>
        <dbReference type="EMBL" id="MPC09604.1"/>
    </source>
</evidence>
<evidence type="ECO:0000313" key="3">
    <source>
        <dbReference type="Proteomes" id="UP000324222"/>
    </source>
</evidence>
<dbReference type="EMBL" id="VSRR010000076">
    <property type="protein sequence ID" value="MPC09604.1"/>
    <property type="molecule type" value="Genomic_DNA"/>
</dbReference>
<dbReference type="AlphaFoldDB" id="A0A5B7CLM9"/>
<reference evidence="2 3" key="1">
    <citation type="submission" date="2019-05" db="EMBL/GenBank/DDBJ databases">
        <title>Another draft genome of Portunus trituberculatus and its Hox gene families provides insights of decapod evolution.</title>
        <authorList>
            <person name="Jeong J.-H."/>
            <person name="Song I."/>
            <person name="Kim S."/>
            <person name="Choi T."/>
            <person name="Kim D."/>
            <person name="Ryu S."/>
            <person name="Kim W."/>
        </authorList>
    </citation>
    <scope>NUCLEOTIDE SEQUENCE [LARGE SCALE GENOMIC DNA]</scope>
    <source>
        <tissue evidence="2">Muscle</tissue>
    </source>
</reference>
<protein>
    <recommendedName>
        <fullName evidence="4">Secreted protein</fullName>
    </recommendedName>
</protein>
<keyword evidence="3" id="KW-1185">Reference proteome</keyword>
<feature type="chain" id="PRO_5023063179" description="Secreted protein" evidence="1">
    <location>
        <begin position="22"/>
        <end position="58"/>
    </location>
</feature>
<name>A0A5B7CLM9_PORTR</name>
<feature type="signal peptide" evidence="1">
    <location>
        <begin position="1"/>
        <end position="21"/>
    </location>
</feature>
<sequence length="58" mass="6495">MVLKGLTLHLIPAAVLVFCEGKVHIALTWCLIPGKLFVGRRLYQAVVVALPVREYIQH</sequence>